<dbReference type="RefSeq" id="WP_034521946.1">
    <property type="nucleotide sequence ID" value="NZ_BCYE01000006.1"/>
</dbReference>
<reference evidence="2 3" key="1">
    <citation type="journal article" date="2019" name="Nat. Med.">
        <title>A library of human gut bacterial isolates paired with longitudinal multiomics data enables mechanistic microbiome research.</title>
        <authorList>
            <person name="Poyet M."/>
            <person name="Groussin M."/>
            <person name="Gibbons S.M."/>
            <person name="Avila-Pacheco J."/>
            <person name="Jiang X."/>
            <person name="Kearney S.M."/>
            <person name="Perrotta A.R."/>
            <person name="Berdy B."/>
            <person name="Zhao S."/>
            <person name="Lieberman T.D."/>
            <person name="Swanson P.K."/>
            <person name="Smith M."/>
            <person name="Roesemann S."/>
            <person name="Alexander J.E."/>
            <person name="Rich S.A."/>
            <person name="Livny J."/>
            <person name="Vlamakis H."/>
            <person name="Clish C."/>
            <person name="Bullock K."/>
            <person name="Deik A."/>
            <person name="Scott J."/>
            <person name="Pierce K.A."/>
            <person name="Xavier R.J."/>
            <person name="Alm E.J."/>
        </authorList>
    </citation>
    <scope>NUCLEOTIDE SEQUENCE [LARGE SCALE GENOMIC DNA]</scope>
    <source>
        <strain evidence="2 3">BIOML-A2</strain>
    </source>
</reference>
<name>A0A7J5TIP6_9BIFI</name>
<sequence length="379" mass="40189">MAMNPFKPTAGKMPPILIGRETAIEEFTEGLDNGAGAPGRIMLVTGQRGFGKTVLLTEFRRIAAERGWETISETASPDVAQRLIEALTPSGLHINQASVSPSVSIPGIASASLGHIDLSSTTTPLTLRNAIAKRLESGKIGKGKGILITIDETQAASLDDLVAIATAIQHVTTSIDETNVPDAEKKGIAIVFAGLPSTVNDLVNDDVVTFLRRALRCELDNVPLVDVKNAFLESVADSGKTIGNDEAWLAAQATNGYPYMVQLVGYYMWQASQRRHATGITASDVATGIADAQIAFDDAVCAPALDGLKPAELEFLNAMACDAPAATAVSAIETRTGRSRSWVNKYRAALIKDKIIQPAGHGSLEFAISHLGAYLKKRL</sequence>
<dbReference type="EMBL" id="WDPD01000003">
    <property type="protein sequence ID" value="KAB7461719.1"/>
    <property type="molecule type" value="Genomic_DNA"/>
</dbReference>
<proteinExistence type="predicted"/>
<dbReference type="Proteomes" id="UP000429211">
    <property type="component" value="Unassembled WGS sequence"/>
</dbReference>
<dbReference type="InterPro" id="IPR041664">
    <property type="entry name" value="AAA_16"/>
</dbReference>
<dbReference type="Pfam" id="PF13191">
    <property type="entry name" value="AAA_16"/>
    <property type="match status" value="1"/>
</dbReference>
<evidence type="ECO:0000313" key="2">
    <source>
        <dbReference type="EMBL" id="KAB7461719.1"/>
    </source>
</evidence>
<dbReference type="SUPFAM" id="SSF52540">
    <property type="entry name" value="P-loop containing nucleoside triphosphate hydrolases"/>
    <property type="match status" value="1"/>
</dbReference>
<dbReference type="Gene3D" id="3.40.50.300">
    <property type="entry name" value="P-loop containing nucleotide triphosphate hydrolases"/>
    <property type="match status" value="1"/>
</dbReference>
<accession>A0A7J5TIP6</accession>
<feature type="domain" description="Orc1-like AAA ATPase" evidence="1">
    <location>
        <begin position="17"/>
        <end position="171"/>
    </location>
</feature>
<keyword evidence="2" id="KW-0547">Nucleotide-binding</keyword>
<comment type="caution">
    <text evidence="2">The sequence shown here is derived from an EMBL/GenBank/DDBJ whole genome shotgun (WGS) entry which is preliminary data.</text>
</comment>
<dbReference type="InterPro" id="IPR027417">
    <property type="entry name" value="P-loop_NTPase"/>
</dbReference>
<dbReference type="AlphaFoldDB" id="A0A7J5TIP6"/>
<dbReference type="GO" id="GO:0005524">
    <property type="term" value="F:ATP binding"/>
    <property type="evidence" value="ECO:0007669"/>
    <property type="project" value="UniProtKB-KW"/>
</dbReference>
<evidence type="ECO:0000313" key="3">
    <source>
        <dbReference type="Proteomes" id="UP000429211"/>
    </source>
</evidence>
<evidence type="ECO:0000259" key="1">
    <source>
        <dbReference type="Pfam" id="PF13191"/>
    </source>
</evidence>
<protein>
    <submittedName>
        <fullName evidence="2">ATP-binding protein</fullName>
    </submittedName>
</protein>
<organism evidence="2 3">
    <name type="scientific">Bifidobacterium dentium</name>
    <dbReference type="NCBI Taxonomy" id="1689"/>
    <lineage>
        <taxon>Bacteria</taxon>
        <taxon>Bacillati</taxon>
        <taxon>Actinomycetota</taxon>
        <taxon>Actinomycetes</taxon>
        <taxon>Bifidobacteriales</taxon>
        <taxon>Bifidobacteriaceae</taxon>
        <taxon>Bifidobacterium</taxon>
    </lineage>
</organism>
<gene>
    <name evidence="2" type="ORF">GBB04_04500</name>
</gene>
<keyword evidence="2" id="KW-0067">ATP-binding</keyword>